<gene>
    <name evidence="1" type="ORF">X474_15535</name>
</gene>
<evidence type="ECO:0000313" key="2">
    <source>
        <dbReference type="Proteomes" id="UP000032233"/>
    </source>
</evidence>
<dbReference type="EMBL" id="AZAC01000018">
    <property type="protein sequence ID" value="KIX13159.1"/>
    <property type="molecule type" value="Genomic_DNA"/>
</dbReference>
<proteinExistence type="predicted"/>
<sequence>MYIKVIFCLKVYRAQYFQLAEPVLAVEDFNTLLWCETGIG</sequence>
<organism evidence="1 2">
    <name type="scientific">Dethiosulfatarculus sandiegensis</name>
    <dbReference type="NCBI Taxonomy" id="1429043"/>
    <lineage>
        <taxon>Bacteria</taxon>
        <taxon>Pseudomonadati</taxon>
        <taxon>Thermodesulfobacteriota</taxon>
        <taxon>Desulfarculia</taxon>
        <taxon>Desulfarculales</taxon>
        <taxon>Desulfarculaceae</taxon>
        <taxon>Dethiosulfatarculus</taxon>
    </lineage>
</organism>
<keyword evidence="2" id="KW-1185">Reference proteome</keyword>
<evidence type="ECO:0000313" key="1">
    <source>
        <dbReference type="EMBL" id="KIX13159.1"/>
    </source>
</evidence>
<protein>
    <submittedName>
        <fullName evidence="1">Uncharacterized protein</fullName>
    </submittedName>
</protein>
<dbReference type="Proteomes" id="UP000032233">
    <property type="component" value="Unassembled WGS sequence"/>
</dbReference>
<dbReference type="InParanoid" id="A0A0D2J4U5"/>
<reference evidence="1 2" key="1">
    <citation type="submission" date="2013-11" db="EMBL/GenBank/DDBJ databases">
        <title>Metagenomic analysis of a methanogenic consortium involved in long chain n-alkane degradation.</title>
        <authorList>
            <person name="Davidova I.A."/>
            <person name="Callaghan A.V."/>
            <person name="Wawrik B."/>
            <person name="Pruitt S."/>
            <person name="Marks C."/>
            <person name="Duncan K.E."/>
            <person name="Suflita J.M."/>
        </authorList>
    </citation>
    <scope>NUCLEOTIDE SEQUENCE [LARGE SCALE GENOMIC DNA]</scope>
    <source>
        <strain evidence="1 2">SPR</strain>
    </source>
</reference>
<dbReference type="AlphaFoldDB" id="A0A0D2J4U5"/>
<name>A0A0D2J4U5_9BACT</name>
<accession>A0A0D2J4U5</accession>
<comment type="caution">
    <text evidence="1">The sequence shown here is derived from an EMBL/GenBank/DDBJ whole genome shotgun (WGS) entry which is preliminary data.</text>
</comment>